<feature type="transmembrane region" description="Helical" evidence="1">
    <location>
        <begin position="45"/>
        <end position="62"/>
    </location>
</feature>
<keyword evidence="1" id="KW-0812">Transmembrane</keyword>
<name>A0ABW2RXV9_9NOCA</name>
<evidence type="ECO:0000313" key="2">
    <source>
        <dbReference type="EMBL" id="MFC7448580.1"/>
    </source>
</evidence>
<feature type="transmembrane region" description="Helical" evidence="1">
    <location>
        <begin position="82"/>
        <end position="112"/>
    </location>
</feature>
<dbReference type="InterPro" id="IPR021214">
    <property type="entry name" value="DUF2568"/>
</dbReference>
<evidence type="ECO:0000313" key="3">
    <source>
        <dbReference type="Proteomes" id="UP001596484"/>
    </source>
</evidence>
<comment type="caution">
    <text evidence="2">The sequence shown here is derived from an EMBL/GenBank/DDBJ whole genome shotgun (WGS) entry which is preliminary data.</text>
</comment>
<dbReference type="RefSeq" id="WP_378404777.1">
    <property type="nucleotide sequence ID" value="NZ_JBHTCS010000013.1"/>
</dbReference>
<reference evidence="3" key="1">
    <citation type="journal article" date="2019" name="Int. J. Syst. Evol. Microbiol.">
        <title>The Global Catalogue of Microorganisms (GCM) 10K type strain sequencing project: providing services to taxonomists for standard genome sequencing and annotation.</title>
        <authorList>
            <consortium name="The Broad Institute Genomics Platform"/>
            <consortium name="The Broad Institute Genome Sequencing Center for Infectious Disease"/>
            <person name="Wu L."/>
            <person name="Ma J."/>
        </authorList>
    </citation>
    <scope>NUCLEOTIDE SEQUENCE [LARGE SCALE GENOMIC DNA]</scope>
    <source>
        <strain evidence="3">ICMP 19430</strain>
    </source>
</reference>
<feature type="transmembrane region" description="Helical" evidence="1">
    <location>
        <begin position="17"/>
        <end position="38"/>
    </location>
</feature>
<keyword evidence="1" id="KW-1133">Transmembrane helix</keyword>
<accession>A0ABW2RXV9</accession>
<evidence type="ECO:0000256" key="1">
    <source>
        <dbReference type="SAM" id="Phobius"/>
    </source>
</evidence>
<gene>
    <name evidence="2" type="ORF">ACFQS9_11845</name>
</gene>
<dbReference type="Proteomes" id="UP001596484">
    <property type="component" value="Unassembled WGS sequence"/>
</dbReference>
<keyword evidence="3" id="KW-1185">Reference proteome</keyword>
<proteinExistence type="predicted"/>
<dbReference type="EMBL" id="JBHTCS010000013">
    <property type="protein sequence ID" value="MFC7448580.1"/>
    <property type="molecule type" value="Genomic_DNA"/>
</dbReference>
<organism evidence="2 3">
    <name type="scientific">Rhodococcus daqingensis</name>
    <dbReference type="NCBI Taxonomy" id="2479363"/>
    <lineage>
        <taxon>Bacteria</taxon>
        <taxon>Bacillati</taxon>
        <taxon>Actinomycetota</taxon>
        <taxon>Actinomycetes</taxon>
        <taxon>Mycobacteriales</taxon>
        <taxon>Nocardiaceae</taxon>
        <taxon>Rhodococcus</taxon>
    </lineage>
</organism>
<sequence>MTGVGERPQEKVGPLELTAFLCELAMLGLLVLAGIAVMDSLLGRVLVAIALPAAAAWIWSVWMAPTSRRRLTNPSRLYAQVVLFAVVGLIVGWALGWLVGVAFFVVSAGVFAERYRRELRTT</sequence>
<keyword evidence="1" id="KW-0472">Membrane</keyword>
<protein>
    <submittedName>
        <fullName evidence="2">DUF2568 domain-containing protein</fullName>
    </submittedName>
</protein>
<dbReference type="Pfam" id="PF10823">
    <property type="entry name" value="DUF2568"/>
    <property type="match status" value="1"/>
</dbReference>